<dbReference type="EMBL" id="JAWRVE010000041">
    <property type="protein sequence ID" value="KAL1869416.1"/>
    <property type="molecule type" value="Genomic_DNA"/>
</dbReference>
<gene>
    <name evidence="2" type="ORF">Daus18300_005628</name>
</gene>
<dbReference type="InterPro" id="IPR029063">
    <property type="entry name" value="SAM-dependent_MTases_sf"/>
</dbReference>
<protein>
    <recommendedName>
        <fullName evidence="4">Methyltransferase domain-containing protein</fullName>
    </recommendedName>
</protein>
<dbReference type="CDD" id="cd02440">
    <property type="entry name" value="AdoMet_MTases"/>
    <property type="match status" value="1"/>
</dbReference>
<feature type="region of interest" description="Disordered" evidence="1">
    <location>
        <begin position="297"/>
        <end position="316"/>
    </location>
</feature>
<keyword evidence="3" id="KW-1185">Reference proteome</keyword>
<evidence type="ECO:0000256" key="1">
    <source>
        <dbReference type="SAM" id="MobiDB-lite"/>
    </source>
</evidence>
<accession>A0ABR3X0D4</accession>
<evidence type="ECO:0000313" key="3">
    <source>
        <dbReference type="Proteomes" id="UP001583177"/>
    </source>
</evidence>
<sequence>MATSTTVLPLSSAEKIASYQLLPPNGLASEAAQAAHRINLINSWGPDVIRPGSRVLEIGCGQGNCTAVLAEAVGPTGHVDAYDPAPPDYGSPFTLAEAQKDISESEVGGRVTWHRNKPWEPAAAAGERGTAVEIERKWDVVVLSHCVWYFKGRDELSNILGHLKSRVSEGGRVCIAEYALHATEKAAWPHVLAALARGTLEAVKSEESSENIQTPLSPQQIKLIAQDQKWHLDCEATLVPKEGLLDGSWETGSVASGEFLKEVDRVVAGEDWKMHAMLRALRASVLSAAEANGGVKGTRTMDVWTDQAQKKPQQKP</sequence>
<name>A0ABR3X0D4_9PEZI</name>
<proteinExistence type="predicted"/>
<dbReference type="SUPFAM" id="SSF53335">
    <property type="entry name" value="S-adenosyl-L-methionine-dependent methyltransferases"/>
    <property type="match status" value="1"/>
</dbReference>
<evidence type="ECO:0000313" key="2">
    <source>
        <dbReference type="EMBL" id="KAL1869416.1"/>
    </source>
</evidence>
<comment type="caution">
    <text evidence="2">The sequence shown here is derived from an EMBL/GenBank/DDBJ whole genome shotgun (WGS) entry which is preliminary data.</text>
</comment>
<organism evidence="2 3">
    <name type="scientific">Diaporthe australafricana</name>
    <dbReference type="NCBI Taxonomy" id="127596"/>
    <lineage>
        <taxon>Eukaryota</taxon>
        <taxon>Fungi</taxon>
        <taxon>Dikarya</taxon>
        <taxon>Ascomycota</taxon>
        <taxon>Pezizomycotina</taxon>
        <taxon>Sordariomycetes</taxon>
        <taxon>Sordariomycetidae</taxon>
        <taxon>Diaporthales</taxon>
        <taxon>Diaporthaceae</taxon>
        <taxon>Diaporthe</taxon>
    </lineage>
</organism>
<dbReference type="Gene3D" id="3.40.50.150">
    <property type="entry name" value="Vaccinia Virus protein VP39"/>
    <property type="match status" value="1"/>
</dbReference>
<evidence type="ECO:0008006" key="4">
    <source>
        <dbReference type="Google" id="ProtNLM"/>
    </source>
</evidence>
<dbReference type="Pfam" id="PF13489">
    <property type="entry name" value="Methyltransf_23"/>
    <property type="match status" value="1"/>
</dbReference>
<dbReference type="Proteomes" id="UP001583177">
    <property type="component" value="Unassembled WGS sequence"/>
</dbReference>
<feature type="compositionally biased region" description="Polar residues" evidence="1">
    <location>
        <begin position="306"/>
        <end position="316"/>
    </location>
</feature>
<reference evidence="2 3" key="1">
    <citation type="journal article" date="2024" name="IMA Fungus">
        <title>IMA Genome - F19 : A genome assembly and annotation guide to empower mycologists, including annotated draft genome sequences of Ceratocystis pirilliformis, Diaporthe australafricana, Fusarium ophioides, Paecilomyces lecythidis, and Sporothrix stenoceras.</title>
        <authorList>
            <person name="Aylward J."/>
            <person name="Wilson A.M."/>
            <person name="Visagie C.M."/>
            <person name="Spraker J."/>
            <person name="Barnes I."/>
            <person name="Buitendag C."/>
            <person name="Ceriani C."/>
            <person name="Del Mar Angel L."/>
            <person name="du Plessis D."/>
            <person name="Fuchs T."/>
            <person name="Gasser K."/>
            <person name="Kramer D."/>
            <person name="Li W."/>
            <person name="Munsamy K."/>
            <person name="Piso A."/>
            <person name="Price J.L."/>
            <person name="Sonnekus B."/>
            <person name="Thomas C."/>
            <person name="van der Nest A."/>
            <person name="van Dijk A."/>
            <person name="van Heerden A."/>
            <person name="van Vuuren N."/>
            <person name="Yilmaz N."/>
            <person name="Duong T.A."/>
            <person name="van der Merwe N.A."/>
            <person name="Wingfield M.J."/>
            <person name="Wingfield B.D."/>
        </authorList>
    </citation>
    <scope>NUCLEOTIDE SEQUENCE [LARGE SCALE GENOMIC DNA]</scope>
    <source>
        <strain evidence="2 3">CMW 18300</strain>
    </source>
</reference>